<evidence type="ECO:0000313" key="3">
    <source>
        <dbReference type="Proteomes" id="UP001221757"/>
    </source>
</evidence>
<organism evidence="2 3">
    <name type="scientific">Mycena rosella</name>
    <name type="common">Pink bonnet</name>
    <name type="synonym">Agaricus rosellus</name>
    <dbReference type="NCBI Taxonomy" id="1033263"/>
    <lineage>
        <taxon>Eukaryota</taxon>
        <taxon>Fungi</taxon>
        <taxon>Dikarya</taxon>
        <taxon>Basidiomycota</taxon>
        <taxon>Agaricomycotina</taxon>
        <taxon>Agaricomycetes</taxon>
        <taxon>Agaricomycetidae</taxon>
        <taxon>Agaricales</taxon>
        <taxon>Marasmiineae</taxon>
        <taxon>Mycenaceae</taxon>
        <taxon>Mycena</taxon>
    </lineage>
</organism>
<keyword evidence="1" id="KW-0732">Signal</keyword>
<feature type="signal peptide" evidence="1">
    <location>
        <begin position="1"/>
        <end position="22"/>
    </location>
</feature>
<gene>
    <name evidence="2" type="ORF">B0H17DRAFT_1138446</name>
</gene>
<protein>
    <recommendedName>
        <fullName evidence="4">Chitin-binding type-2 domain-containing protein</fullName>
    </recommendedName>
</protein>
<dbReference type="AlphaFoldDB" id="A0AAD7D9V7"/>
<keyword evidence="3" id="KW-1185">Reference proteome</keyword>
<comment type="caution">
    <text evidence="2">The sequence shown here is derived from an EMBL/GenBank/DDBJ whole genome shotgun (WGS) entry which is preliminary data.</text>
</comment>
<evidence type="ECO:0000256" key="1">
    <source>
        <dbReference type="SAM" id="SignalP"/>
    </source>
</evidence>
<evidence type="ECO:0008006" key="4">
    <source>
        <dbReference type="Google" id="ProtNLM"/>
    </source>
</evidence>
<sequence length="361" mass="39792">MHFPIQDCLLFLVSSHFFLARGCEEKRESAAESTDQLPPDTCTRLGGCKPSLLVCAPMTIGPPHARVDMSGRMACGGADEAQETARVLYALPVLLAVCLCTWHEQRGEGVKCSARSILPCGRGDEGTRLEKRGIGPRSLPRFSAWGGLCHTFFDCKANSYNGIKFLDRSVGTCTYFEHRPNRISSRDSSPESTEPEVRNPIYIRSGSSSSHDWENEAKYIPYAASRSWNQSMPGRCRNCNRAFLSPRTSQGVNLNGSDISEMPKMFEILDFENIRMRLCKDHGTRGLLPPASPSTTTAACDRRHGLTAPGARVPCPFRQIFLVSDHTQDCGSHGPLKNGRHGRLTGVQNHGKYIFCAPEIG</sequence>
<reference evidence="2" key="1">
    <citation type="submission" date="2023-03" db="EMBL/GenBank/DDBJ databases">
        <title>Massive genome expansion in bonnet fungi (Mycena s.s.) driven by repeated elements and novel gene families across ecological guilds.</title>
        <authorList>
            <consortium name="Lawrence Berkeley National Laboratory"/>
            <person name="Harder C.B."/>
            <person name="Miyauchi S."/>
            <person name="Viragh M."/>
            <person name="Kuo A."/>
            <person name="Thoen E."/>
            <person name="Andreopoulos B."/>
            <person name="Lu D."/>
            <person name="Skrede I."/>
            <person name="Drula E."/>
            <person name="Henrissat B."/>
            <person name="Morin E."/>
            <person name="Kohler A."/>
            <person name="Barry K."/>
            <person name="LaButti K."/>
            <person name="Morin E."/>
            <person name="Salamov A."/>
            <person name="Lipzen A."/>
            <person name="Mereny Z."/>
            <person name="Hegedus B."/>
            <person name="Baldrian P."/>
            <person name="Stursova M."/>
            <person name="Weitz H."/>
            <person name="Taylor A."/>
            <person name="Grigoriev I.V."/>
            <person name="Nagy L.G."/>
            <person name="Martin F."/>
            <person name="Kauserud H."/>
        </authorList>
    </citation>
    <scope>NUCLEOTIDE SEQUENCE</scope>
    <source>
        <strain evidence="2">CBHHK067</strain>
    </source>
</reference>
<dbReference type="EMBL" id="JARKIE010000118">
    <property type="protein sequence ID" value="KAJ7681409.1"/>
    <property type="molecule type" value="Genomic_DNA"/>
</dbReference>
<name>A0AAD7D9V7_MYCRO</name>
<feature type="chain" id="PRO_5042260477" description="Chitin-binding type-2 domain-containing protein" evidence="1">
    <location>
        <begin position="23"/>
        <end position="361"/>
    </location>
</feature>
<evidence type="ECO:0000313" key="2">
    <source>
        <dbReference type="EMBL" id="KAJ7681409.1"/>
    </source>
</evidence>
<dbReference type="Proteomes" id="UP001221757">
    <property type="component" value="Unassembled WGS sequence"/>
</dbReference>
<proteinExistence type="predicted"/>
<accession>A0AAD7D9V7</accession>